<proteinExistence type="predicted"/>
<keyword evidence="2" id="KW-1185">Reference proteome</keyword>
<evidence type="ECO:0000313" key="1">
    <source>
        <dbReference type="EMBL" id="ADN76764.1"/>
    </source>
</evidence>
<sequence length="32" mass="3812">MEVQDYQDAYYQLQDEVADELPVDLDEDAYLD</sequence>
<dbReference type="Proteomes" id="UP000006683">
    <property type="component" value="Chromosome"/>
</dbReference>
<dbReference type="AlphaFoldDB" id="E1SPE7"/>
<accession>E1SPE7</accession>
<reference evidence="1 2" key="1">
    <citation type="journal article" date="2010" name="Stand. Genomic Sci.">
        <title>Complete genome sequence of Ferrimonas balearica type strain (PAT).</title>
        <authorList>
            <person name="Nolan M."/>
            <person name="Sikorski J."/>
            <person name="Davenport K."/>
            <person name="Lucas S."/>
            <person name="Glavina Del Rio T."/>
            <person name="Tice H."/>
            <person name="Cheng J."/>
            <person name="Goodwin L."/>
            <person name="Pitluck S."/>
            <person name="Liolios K."/>
            <person name="Ivanova N."/>
            <person name="Mavromatis K."/>
            <person name="Ovchinnikova G."/>
            <person name="Pati A."/>
            <person name="Chen A."/>
            <person name="Palaniappan K."/>
            <person name="Land M."/>
            <person name="Hauser L."/>
            <person name="Chang Y."/>
            <person name="Jeffries C."/>
            <person name="Tapia R."/>
            <person name="Brettin T."/>
            <person name="Detter J."/>
            <person name="Han C."/>
            <person name="Yasawong M."/>
            <person name="Rohde M."/>
            <person name="Tindall B."/>
            <person name="Goker M."/>
            <person name="Woyke T."/>
            <person name="Bristow J."/>
            <person name="Eisen J."/>
            <person name="Markowitz V."/>
            <person name="Hugenholtz P."/>
            <person name="Kyrpides N."/>
            <person name="Klenk H."/>
            <person name="Lapidus A."/>
        </authorList>
    </citation>
    <scope>NUCLEOTIDE SEQUENCE [LARGE SCALE GENOMIC DNA]</scope>
    <source>
        <strain evidence="2">DSM 9799 / CCM 4581 / KCTC 23876 / PAT</strain>
    </source>
</reference>
<dbReference type="HOGENOM" id="CLU_221073_0_0_6"/>
<name>E1SPE7_FERBD</name>
<gene>
    <name evidence="1" type="ordered locus">Fbal_2562</name>
</gene>
<dbReference type="KEGG" id="fbl:Fbal_2562"/>
<evidence type="ECO:0000313" key="2">
    <source>
        <dbReference type="Proteomes" id="UP000006683"/>
    </source>
</evidence>
<organism evidence="1 2">
    <name type="scientific">Ferrimonas balearica (strain DSM 9799 / CCM 4581 / KCTC 23876 / PAT)</name>
    <dbReference type="NCBI Taxonomy" id="550540"/>
    <lineage>
        <taxon>Bacteria</taxon>
        <taxon>Pseudomonadati</taxon>
        <taxon>Pseudomonadota</taxon>
        <taxon>Gammaproteobacteria</taxon>
        <taxon>Alteromonadales</taxon>
        <taxon>Ferrimonadaceae</taxon>
        <taxon>Ferrimonas</taxon>
    </lineage>
</organism>
<dbReference type="EMBL" id="CP002209">
    <property type="protein sequence ID" value="ADN76764.1"/>
    <property type="molecule type" value="Genomic_DNA"/>
</dbReference>
<protein>
    <submittedName>
        <fullName evidence="1">Uncharacterized protein</fullName>
    </submittedName>
</protein>